<feature type="DNA-binding region" description="H-T-H motif" evidence="4">
    <location>
        <begin position="29"/>
        <end position="48"/>
    </location>
</feature>
<dbReference type="InterPro" id="IPR001647">
    <property type="entry name" value="HTH_TetR"/>
</dbReference>
<protein>
    <submittedName>
        <fullName evidence="6">TetR/AcrR family transcriptional regulator</fullName>
    </submittedName>
</protein>
<dbReference type="Gene3D" id="1.10.10.60">
    <property type="entry name" value="Homeodomain-like"/>
    <property type="match status" value="1"/>
</dbReference>
<dbReference type="Gene3D" id="1.10.357.10">
    <property type="entry name" value="Tetracycline Repressor, domain 2"/>
    <property type="match status" value="1"/>
</dbReference>
<organism evidence="6 7">
    <name type="scientific">Brevibacillus brevis</name>
    <name type="common">Bacillus brevis</name>
    <dbReference type="NCBI Taxonomy" id="1393"/>
    <lineage>
        <taxon>Bacteria</taxon>
        <taxon>Bacillati</taxon>
        <taxon>Bacillota</taxon>
        <taxon>Bacilli</taxon>
        <taxon>Bacillales</taxon>
        <taxon>Paenibacillaceae</taxon>
        <taxon>Brevibacillus</taxon>
    </lineage>
</organism>
<dbReference type="PANTHER" id="PTHR47506">
    <property type="entry name" value="TRANSCRIPTIONAL REGULATORY PROTEIN"/>
    <property type="match status" value="1"/>
</dbReference>
<dbReference type="PANTHER" id="PTHR47506:SF1">
    <property type="entry name" value="HTH-TYPE TRANSCRIPTIONAL REGULATOR YJDC"/>
    <property type="match status" value="1"/>
</dbReference>
<dbReference type="Proteomes" id="UP001256827">
    <property type="component" value="Chromosome"/>
</dbReference>
<dbReference type="SUPFAM" id="SSF48498">
    <property type="entry name" value="Tetracyclin repressor-like, C-terminal domain"/>
    <property type="match status" value="1"/>
</dbReference>
<dbReference type="EMBL" id="CP134050">
    <property type="protein sequence ID" value="WNC13752.1"/>
    <property type="molecule type" value="Genomic_DNA"/>
</dbReference>
<evidence type="ECO:0000313" key="6">
    <source>
        <dbReference type="EMBL" id="WNC13752.1"/>
    </source>
</evidence>
<gene>
    <name evidence="6" type="ORF">RGB73_24175</name>
</gene>
<evidence type="ECO:0000256" key="1">
    <source>
        <dbReference type="ARBA" id="ARBA00023015"/>
    </source>
</evidence>
<keyword evidence="3" id="KW-0804">Transcription</keyword>
<dbReference type="PROSITE" id="PS50977">
    <property type="entry name" value="HTH_TETR_2"/>
    <property type="match status" value="1"/>
</dbReference>
<dbReference type="InterPro" id="IPR011075">
    <property type="entry name" value="TetR_C"/>
</dbReference>
<sequence>MSRPREFDVDRALQQSMEVFWERGFKSTSYEDLTRTTQVKKQSLYCVFKDKRELFLKALALYRKRSIAMLEEVASREASPLEKLEAICGSMLHQKDETLRRGCLMVNSALEFGEDDREVNREVNREVTLMSDQVKGILEKIIRDGQKQGFITARESSKELAVYLNNVLVGAKVMEKAGASREQIEAVLRTSFALIISENTR</sequence>
<evidence type="ECO:0000313" key="7">
    <source>
        <dbReference type="Proteomes" id="UP001256827"/>
    </source>
</evidence>
<keyword evidence="7" id="KW-1185">Reference proteome</keyword>
<dbReference type="Pfam" id="PF00440">
    <property type="entry name" value="TetR_N"/>
    <property type="match status" value="1"/>
</dbReference>
<evidence type="ECO:0000256" key="2">
    <source>
        <dbReference type="ARBA" id="ARBA00023125"/>
    </source>
</evidence>
<dbReference type="SUPFAM" id="SSF46689">
    <property type="entry name" value="Homeodomain-like"/>
    <property type="match status" value="1"/>
</dbReference>
<dbReference type="Pfam" id="PF16925">
    <property type="entry name" value="TetR_C_13"/>
    <property type="match status" value="1"/>
</dbReference>
<accession>A0ABY9T476</accession>
<dbReference type="InterPro" id="IPR036271">
    <property type="entry name" value="Tet_transcr_reg_TetR-rel_C_sf"/>
</dbReference>
<keyword evidence="2 4" id="KW-0238">DNA-binding</keyword>
<evidence type="ECO:0000256" key="4">
    <source>
        <dbReference type="PROSITE-ProRule" id="PRU00335"/>
    </source>
</evidence>
<keyword evidence="1" id="KW-0805">Transcription regulation</keyword>
<evidence type="ECO:0000259" key="5">
    <source>
        <dbReference type="PROSITE" id="PS50977"/>
    </source>
</evidence>
<dbReference type="RefSeq" id="WP_310765310.1">
    <property type="nucleotide sequence ID" value="NZ_CP134050.1"/>
</dbReference>
<proteinExistence type="predicted"/>
<evidence type="ECO:0000256" key="3">
    <source>
        <dbReference type="ARBA" id="ARBA00023163"/>
    </source>
</evidence>
<name>A0ABY9T476_BREBE</name>
<reference evidence="6 7" key="1">
    <citation type="submission" date="2023-09" db="EMBL/GenBank/DDBJ databases">
        <title>Complete Genome and Methylome dissection of Bacillus brevis NEB573 original source of BbsI restriction endonuclease.</title>
        <authorList>
            <person name="Fomenkov A."/>
            <person name="Roberts R.D."/>
        </authorList>
    </citation>
    <scope>NUCLEOTIDE SEQUENCE [LARGE SCALE GENOMIC DNA]</scope>
    <source>
        <strain evidence="6 7">NEB573</strain>
    </source>
</reference>
<dbReference type="InterPro" id="IPR009057">
    <property type="entry name" value="Homeodomain-like_sf"/>
</dbReference>
<feature type="domain" description="HTH tetR-type" evidence="5">
    <location>
        <begin position="6"/>
        <end position="66"/>
    </location>
</feature>